<feature type="transmembrane region" description="Helical" evidence="1">
    <location>
        <begin position="51"/>
        <end position="72"/>
    </location>
</feature>
<keyword evidence="5" id="KW-1185">Reference proteome</keyword>
<evidence type="ECO:0000256" key="1">
    <source>
        <dbReference type="SAM" id="Phobius"/>
    </source>
</evidence>
<protein>
    <recommendedName>
        <fullName evidence="6">Tyrosine-protein phosphatase domain-containing protein</fullName>
    </recommendedName>
</protein>
<feature type="transmembrane region" description="Helical" evidence="1">
    <location>
        <begin position="277"/>
        <end position="298"/>
    </location>
</feature>
<dbReference type="SMART" id="SM00194">
    <property type="entry name" value="PTPc"/>
    <property type="match status" value="1"/>
</dbReference>
<dbReference type="InterPro" id="IPR000242">
    <property type="entry name" value="PTP_cat"/>
</dbReference>
<dbReference type="PROSITE" id="PS50056">
    <property type="entry name" value="TYR_PHOSPHATASE_2"/>
    <property type="match status" value="1"/>
</dbReference>
<dbReference type="InterPro" id="IPR000387">
    <property type="entry name" value="Tyr_Pase_dom"/>
</dbReference>
<feature type="transmembrane region" description="Helical" evidence="1">
    <location>
        <begin position="459"/>
        <end position="478"/>
    </location>
</feature>
<dbReference type="AlphaFoldDB" id="A0A9P1N1U6"/>
<feature type="transmembrane region" description="Helical" evidence="1">
    <location>
        <begin position="12"/>
        <end position="31"/>
    </location>
</feature>
<dbReference type="InterPro" id="IPR052782">
    <property type="entry name" value="Oocyte-zygote_transition_reg"/>
</dbReference>
<dbReference type="InterPro" id="IPR029021">
    <property type="entry name" value="Prot-tyrosine_phosphatase-like"/>
</dbReference>
<dbReference type="PRINTS" id="PR00700">
    <property type="entry name" value="PRTYPHPHTASE"/>
</dbReference>
<reference evidence="4" key="1">
    <citation type="submission" date="2022-11" db="EMBL/GenBank/DDBJ databases">
        <authorList>
            <person name="Kikuchi T."/>
        </authorList>
    </citation>
    <scope>NUCLEOTIDE SEQUENCE</scope>
    <source>
        <strain evidence="4">PS1010</strain>
    </source>
</reference>
<dbReference type="SUPFAM" id="SSF52799">
    <property type="entry name" value="(Phosphotyrosine protein) phosphatases II"/>
    <property type="match status" value="1"/>
</dbReference>
<evidence type="ECO:0008006" key="6">
    <source>
        <dbReference type="Google" id="ProtNLM"/>
    </source>
</evidence>
<dbReference type="PROSITE" id="PS50055">
    <property type="entry name" value="TYR_PHOSPHATASE_PTP"/>
    <property type="match status" value="1"/>
</dbReference>
<evidence type="ECO:0000259" key="2">
    <source>
        <dbReference type="PROSITE" id="PS50055"/>
    </source>
</evidence>
<dbReference type="PANTHER" id="PTHR46163">
    <property type="entry name" value="TYROSINE-PROTEIN PHOSPHATASE-RELATED"/>
    <property type="match status" value="1"/>
</dbReference>
<gene>
    <name evidence="4" type="ORF">CAMP_LOCUS7412</name>
</gene>
<dbReference type="EMBL" id="CANHGI010000003">
    <property type="protein sequence ID" value="CAI5444775.1"/>
    <property type="molecule type" value="Genomic_DNA"/>
</dbReference>
<dbReference type="GO" id="GO:0004725">
    <property type="term" value="F:protein tyrosine phosphatase activity"/>
    <property type="evidence" value="ECO:0007669"/>
    <property type="project" value="InterPro"/>
</dbReference>
<dbReference type="OrthoDB" id="10253954at2759"/>
<dbReference type="Gene3D" id="3.90.190.10">
    <property type="entry name" value="Protein tyrosine phosphatase superfamily"/>
    <property type="match status" value="1"/>
</dbReference>
<evidence type="ECO:0000313" key="4">
    <source>
        <dbReference type="EMBL" id="CAI5444775.1"/>
    </source>
</evidence>
<dbReference type="Pfam" id="PF00102">
    <property type="entry name" value="Y_phosphatase"/>
    <property type="match status" value="1"/>
</dbReference>
<keyword evidence="1" id="KW-0812">Transmembrane</keyword>
<evidence type="ECO:0000313" key="5">
    <source>
        <dbReference type="Proteomes" id="UP001152747"/>
    </source>
</evidence>
<dbReference type="CDD" id="cd00047">
    <property type="entry name" value="PTPc"/>
    <property type="match status" value="1"/>
</dbReference>
<dbReference type="Proteomes" id="UP001152747">
    <property type="component" value="Unassembled WGS sequence"/>
</dbReference>
<keyword evidence="1" id="KW-0472">Membrane</keyword>
<feature type="domain" description="Tyrosine-protein phosphatase" evidence="2">
    <location>
        <begin position="528"/>
        <end position="767"/>
    </location>
</feature>
<dbReference type="InterPro" id="IPR003595">
    <property type="entry name" value="Tyr_Pase_cat"/>
</dbReference>
<organism evidence="4 5">
    <name type="scientific">Caenorhabditis angaria</name>
    <dbReference type="NCBI Taxonomy" id="860376"/>
    <lineage>
        <taxon>Eukaryota</taxon>
        <taxon>Metazoa</taxon>
        <taxon>Ecdysozoa</taxon>
        <taxon>Nematoda</taxon>
        <taxon>Chromadorea</taxon>
        <taxon>Rhabditida</taxon>
        <taxon>Rhabditina</taxon>
        <taxon>Rhabditomorpha</taxon>
        <taxon>Rhabditoidea</taxon>
        <taxon>Rhabditidae</taxon>
        <taxon>Peloderinae</taxon>
        <taxon>Caenorhabditis</taxon>
    </lineage>
</organism>
<dbReference type="SMART" id="SM00404">
    <property type="entry name" value="PTPc_motif"/>
    <property type="match status" value="1"/>
</dbReference>
<proteinExistence type="predicted"/>
<feature type="transmembrane region" description="Helical" evidence="1">
    <location>
        <begin position="237"/>
        <end position="262"/>
    </location>
</feature>
<comment type="caution">
    <text evidence="4">The sequence shown here is derived from an EMBL/GenBank/DDBJ whole genome shotgun (WGS) entry which is preliminary data.</text>
</comment>
<evidence type="ECO:0000259" key="3">
    <source>
        <dbReference type="PROSITE" id="PS50056"/>
    </source>
</evidence>
<sequence length="804" mass="95399">MQTEENYPRVKQVIEVLMFFSIFISILLVWIRWSWNFLHFVIPQLSIRKQWTSILIGFIHCLLIFVLIYGLVLELELDSERKEQLKNESIQNPLDGIEEKIGKAITIFYEIPVFPKAIQNKNEIKAFILHEIGFKTIQNITNGQIKKVMKKCKKSLGNFEKIKNYGKEHRFRREFQKVVTLFNNEFQAKDIKYIRNHLYDMEEYLEILKPFIKKARIIVNENIRLKIDSITANSNRALLMILIPTGLLIPILILSMIINFVWRMSCPPKIICQFQKFVFYFVSILLIYLAICGIIHNYTSDSICLFDKSINIQIRVILNNFNDILRSCAENKQYFFNNNKIAKFTFLEKSTKSLHLYLQGFFNSKNQQLSFLRNTENLDCMNNSQISEYFQSVRQHLNLELKKDFARYAILNFYEVSFKILEDSVKQINTALEIANFKCEPLYDLVSKCFGQILIIERLIEMSNVLCCLIYLVLYILMLRKTDLSQYSEDRRQKWIERMNKNIDAMINIYNQKLKDYVDPKATFEYFEANKTSNRYANVPCQDENRIVLPGYIHANYLKIPKTLLDPVEHRAIFGYLRKYIITQAPILSTVSDFWQMCWQENVKIIVMFCEQSEMIYYPKQIGESFEYCDKGIQIMCRDIQQHRVKGVEYRIFELQTPGDTKIIQHLSINWWKQNEAPESIHIFLDLFRWINKKTRKFNMDSPILVHSMKGIGRAGTYVAFDYIYSRIFEDSCFDTSKLIMELRKYRYGLVESSEQFVFLNVALVEFMAMNGICDSNLGIDMVEDYEKWLDELRFGNKFESPKI</sequence>
<keyword evidence="1" id="KW-1133">Transmembrane helix</keyword>
<accession>A0A9P1N1U6</accession>
<name>A0A9P1N1U6_9PELO</name>
<feature type="domain" description="Tyrosine specific protein phosphatases" evidence="3">
    <location>
        <begin position="682"/>
        <end position="758"/>
    </location>
</feature>